<dbReference type="GeneID" id="16747476"/>
<dbReference type="InterPro" id="IPR006731">
    <property type="entry name" value="Herpes_pp85"/>
</dbReference>
<protein>
    <submittedName>
        <fullName evidence="2">Tegument phosphoprotein</fullName>
    </submittedName>
</protein>
<dbReference type="EMBL" id="KF017583">
    <property type="protein sequence ID" value="AGT99201.1"/>
    <property type="molecule type" value="Genomic_DNA"/>
</dbReference>
<accession>U3GPI4</accession>
<sequence>MREIENLNRCVPMRATWLDALLNPRPSPGALSTFRATEPVIRLAVLSNYYFKGMSILRRLKRILQDPVTASTITVVRSSFSRHILPVSNRMENVLYLLGGTQITDDAAIRCLLVIEGALSKPVFISNGDRCVYGLDLDLFRKNCMLRFLSICPLFMCLRFTRGLDMYADIIRDAVRFDGGDESEAAGFSLLCSLTQTPDIESTCNDTMFLIGFGHLVWMFEKTLEDLYYNITSSLSMIDESMYLVCLQVPAARKCYEQFVHTMSELLSRHKKLDLPAFSLILKSLFAVVRHASLNNVMLHPGLIRSGILQACEKRFQISPMERGECVLQNTSNLTLVNVKIPPRPQSSCRYSTIYDWRGDNPLQCMNPLKEMALYSPDPSKGTQQDTILSRPLLCPGIAFPTRGQPAPDSYGHRDLNTSLTYITGLNEYAEEMTLLRELSSEALFPPMVMTEQTWLCRFSKEFLSDE</sequence>
<evidence type="ECO:0000313" key="2">
    <source>
        <dbReference type="EMBL" id="AGT99201.1"/>
    </source>
</evidence>
<dbReference type="GO" id="GO:0043657">
    <property type="term" value="C:host cell"/>
    <property type="evidence" value="ECO:0007669"/>
    <property type="project" value="UniProtKB-SubCell"/>
</dbReference>
<dbReference type="Proteomes" id="UP000243849">
    <property type="component" value="Segment"/>
</dbReference>
<keyword evidence="3" id="KW-1185">Reference proteome</keyword>
<dbReference type="RefSeq" id="YP_008492946.1">
    <property type="nucleotide sequence ID" value="NC_022233.1"/>
</dbReference>
<reference evidence="2 3" key="1">
    <citation type="submission" date="2013-05" db="EMBL/GenBank/DDBJ databases">
        <title>Genome organization and molecular characterization of porcine cytomegalovirus.</title>
        <authorList>
            <person name="Gu W."/>
            <person name="Zhou L."/>
            <person name="Ge X."/>
            <person name="Guo X."/>
            <person name="Yang H."/>
        </authorList>
    </citation>
    <scope>NUCLEOTIDE SEQUENCE [LARGE SCALE GENOMIC DNA]</scope>
    <source>
        <strain evidence="2 3">BJ09</strain>
    </source>
</reference>
<dbReference type="Pfam" id="PF04637">
    <property type="entry name" value="Herpes_pp85"/>
    <property type="match status" value="1"/>
</dbReference>
<gene>
    <name evidence="2" type="primary">U1</name>
</gene>
<name>U3GPI4_9BETA</name>
<organism evidence="2 3">
    <name type="scientific">Suid betaherpesvirus 2</name>
    <dbReference type="NCBI Taxonomy" id="1608255"/>
    <lineage>
        <taxon>Viruses</taxon>
        <taxon>Duplodnaviria</taxon>
        <taxon>Heunggongvirae</taxon>
        <taxon>Peploviricota</taxon>
        <taxon>Herviviricetes</taxon>
        <taxon>Herpesvirales</taxon>
        <taxon>Orthoherpesviridae</taxon>
        <taxon>Betaherpesvirinae</taxon>
        <taxon>Roseolovirus</taxon>
        <taxon>Roseolovirus suidbeta2</taxon>
    </lineage>
</organism>
<dbReference type="KEGG" id="vg:16747476"/>
<evidence type="ECO:0000313" key="3">
    <source>
        <dbReference type="Proteomes" id="UP000243849"/>
    </source>
</evidence>
<proteinExistence type="predicted"/>
<evidence type="ECO:0000256" key="1">
    <source>
        <dbReference type="ARBA" id="ARBA00004340"/>
    </source>
</evidence>
<comment type="subcellular location">
    <subcellularLocation>
        <location evidence="1">Host cell</location>
    </subcellularLocation>
</comment>